<evidence type="ECO:0000256" key="1">
    <source>
        <dbReference type="SAM" id="SignalP"/>
    </source>
</evidence>
<keyword evidence="3" id="KW-1185">Reference proteome</keyword>
<evidence type="ECO:0000313" key="2">
    <source>
        <dbReference type="EMBL" id="KAK9994300.1"/>
    </source>
</evidence>
<organism evidence="2 3">
    <name type="scientific">Lithocarpus litseifolius</name>
    <dbReference type="NCBI Taxonomy" id="425828"/>
    <lineage>
        <taxon>Eukaryota</taxon>
        <taxon>Viridiplantae</taxon>
        <taxon>Streptophyta</taxon>
        <taxon>Embryophyta</taxon>
        <taxon>Tracheophyta</taxon>
        <taxon>Spermatophyta</taxon>
        <taxon>Magnoliopsida</taxon>
        <taxon>eudicotyledons</taxon>
        <taxon>Gunneridae</taxon>
        <taxon>Pentapetalae</taxon>
        <taxon>rosids</taxon>
        <taxon>fabids</taxon>
        <taxon>Fagales</taxon>
        <taxon>Fagaceae</taxon>
        <taxon>Lithocarpus</taxon>
    </lineage>
</organism>
<feature type="signal peptide" evidence="1">
    <location>
        <begin position="1"/>
        <end position="28"/>
    </location>
</feature>
<evidence type="ECO:0000313" key="3">
    <source>
        <dbReference type="Proteomes" id="UP001459277"/>
    </source>
</evidence>
<keyword evidence="1" id="KW-0732">Signal</keyword>
<dbReference type="EMBL" id="JAZDWU010000008">
    <property type="protein sequence ID" value="KAK9994300.1"/>
    <property type="molecule type" value="Genomic_DNA"/>
</dbReference>
<comment type="caution">
    <text evidence="2">The sequence shown here is derived from an EMBL/GenBank/DDBJ whole genome shotgun (WGS) entry which is preliminary data.</text>
</comment>
<gene>
    <name evidence="2" type="ORF">SO802_024003</name>
</gene>
<sequence length="102" mass="12032">MSPQYCFLCYSYCFAAAMLCWLAEPICMRENNALTLIDFPLLYFTSQCLIGIKLTEENVARVLCDRAFSVFRRERERESVFVFALFKAFLKALCERENLMRK</sequence>
<protein>
    <recommendedName>
        <fullName evidence="4">Secreted protein</fullName>
    </recommendedName>
</protein>
<proteinExistence type="predicted"/>
<dbReference type="Proteomes" id="UP001459277">
    <property type="component" value="Unassembled WGS sequence"/>
</dbReference>
<evidence type="ECO:0008006" key="4">
    <source>
        <dbReference type="Google" id="ProtNLM"/>
    </source>
</evidence>
<reference evidence="2 3" key="1">
    <citation type="submission" date="2024-01" db="EMBL/GenBank/DDBJ databases">
        <title>A telomere-to-telomere, gap-free genome of sweet tea (Lithocarpus litseifolius).</title>
        <authorList>
            <person name="Zhou J."/>
        </authorList>
    </citation>
    <scope>NUCLEOTIDE SEQUENCE [LARGE SCALE GENOMIC DNA]</scope>
    <source>
        <strain evidence="2">Zhou-2022a</strain>
        <tissue evidence="2">Leaf</tissue>
    </source>
</reference>
<accession>A0AAW2CBA6</accession>
<dbReference type="AlphaFoldDB" id="A0AAW2CBA6"/>
<name>A0AAW2CBA6_9ROSI</name>
<feature type="chain" id="PRO_5043497935" description="Secreted protein" evidence="1">
    <location>
        <begin position="29"/>
        <end position="102"/>
    </location>
</feature>